<dbReference type="InterPro" id="IPR009061">
    <property type="entry name" value="DNA-bd_dom_put_sf"/>
</dbReference>
<dbReference type="GO" id="GO:0046689">
    <property type="term" value="P:response to mercury ion"/>
    <property type="evidence" value="ECO:0007669"/>
    <property type="project" value="UniProtKB-KW"/>
</dbReference>
<dbReference type="SMART" id="SM00422">
    <property type="entry name" value="HTH_MERR"/>
    <property type="match status" value="1"/>
</dbReference>
<dbReference type="InterPro" id="IPR047057">
    <property type="entry name" value="MerR_fam"/>
</dbReference>
<evidence type="ECO:0000256" key="11">
    <source>
        <dbReference type="SAM" id="Coils"/>
    </source>
</evidence>
<evidence type="ECO:0000259" key="12">
    <source>
        <dbReference type="PROSITE" id="PS50937"/>
    </source>
</evidence>
<evidence type="ECO:0000313" key="13">
    <source>
        <dbReference type="EMBL" id="MXN46615.1"/>
    </source>
</evidence>
<keyword evidence="2" id="KW-0475">Mercuric resistance</keyword>
<proteinExistence type="predicted"/>
<dbReference type="Pfam" id="PF09278">
    <property type="entry name" value="MerR-DNA-bind"/>
    <property type="match status" value="1"/>
</dbReference>
<keyword evidence="4" id="KW-0479">Metal-binding</keyword>
<dbReference type="InterPro" id="IPR011794">
    <property type="entry name" value="MerR"/>
</dbReference>
<keyword evidence="9" id="KW-0804">Transcription</keyword>
<evidence type="ECO:0000256" key="1">
    <source>
        <dbReference type="ARBA" id="ARBA00017146"/>
    </source>
</evidence>
<dbReference type="RefSeq" id="WP_160860142.1">
    <property type="nucleotide sequence ID" value="NZ_JAODWE010000004.1"/>
</dbReference>
<dbReference type="GO" id="GO:0003700">
    <property type="term" value="F:DNA-binding transcription factor activity"/>
    <property type="evidence" value="ECO:0007669"/>
    <property type="project" value="InterPro"/>
</dbReference>
<keyword evidence="14" id="KW-1185">Reference proteome</keyword>
<dbReference type="PROSITE" id="PS50937">
    <property type="entry name" value="HTH_MERR_2"/>
    <property type="match status" value="1"/>
</dbReference>
<dbReference type="GO" id="GO:0045340">
    <property type="term" value="F:mercury ion binding"/>
    <property type="evidence" value="ECO:0007669"/>
    <property type="project" value="InterPro"/>
</dbReference>
<dbReference type="CDD" id="cd04783">
    <property type="entry name" value="HTH_MerR1"/>
    <property type="match status" value="1"/>
</dbReference>
<dbReference type="InterPro" id="IPR000551">
    <property type="entry name" value="MerR-type_HTH_dom"/>
</dbReference>
<keyword evidence="11" id="KW-0175">Coiled coil</keyword>
<evidence type="ECO:0000256" key="9">
    <source>
        <dbReference type="ARBA" id="ARBA00023163"/>
    </source>
</evidence>
<dbReference type="Pfam" id="PF00376">
    <property type="entry name" value="MerR"/>
    <property type="match status" value="1"/>
</dbReference>
<keyword evidence="3" id="KW-0678">Repressor</keyword>
<dbReference type="AlphaFoldDB" id="A0A6N8SC08"/>
<gene>
    <name evidence="13" type="ORF">GR138_15580</name>
</gene>
<organism evidence="13 14">
    <name type="scientific">Shinella kummerowiae</name>
    <dbReference type="NCBI Taxonomy" id="417745"/>
    <lineage>
        <taxon>Bacteria</taxon>
        <taxon>Pseudomonadati</taxon>
        <taxon>Pseudomonadota</taxon>
        <taxon>Alphaproteobacteria</taxon>
        <taxon>Hyphomicrobiales</taxon>
        <taxon>Rhizobiaceae</taxon>
        <taxon>Shinella</taxon>
    </lineage>
</organism>
<feature type="coiled-coil region" evidence="11">
    <location>
        <begin position="87"/>
        <end position="114"/>
    </location>
</feature>
<dbReference type="OrthoDB" id="9802944at2"/>
<keyword evidence="8" id="KW-0010">Activator</keyword>
<dbReference type="PRINTS" id="PR00040">
    <property type="entry name" value="HTHMERR"/>
</dbReference>
<evidence type="ECO:0000256" key="10">
    <source>
        <dbReference type="ARBA" id="ARBA00024874"/>
    </source>
</evidence>
<keyword evidence="6" id="KW-0805">Transcription regulation</keyword>
<evidence type="ECO:0000256" key="6">
    <source>
        <dbReference type="ARBA" id="ARBA00023015"/>
    </source>
</evidence>
<feature type="domain" description="HTH merR-type" evidence="12">
    <location>
        <begin position="9"/>
        <end position="77"/>
    </location>
</feature>
<dbReference type="Proteomes" id="UP000435802">
    <property type="component" value="Unassembled WGS sequence"/>
</dbReference>
<dbReference type="EMBL" id="WUMK01000005">
    <property type="protein sequence ID" value="MXN46615.1"/>
    <property type="molecule type" value="Genomic_DNA"/>
</dbReference>
<name>A0A6N8SC08_9HYPH</name>
<evidence type="ECO:0000256" key="2">
    <source>
        <dbReference type="ARBA" id="ARBA00022466"/>
    </source>
</evidence>
<evidence type="ECO:0000313" key="14">
    <source>
        <dbReference type="Proteomes" id="UP000435802"/>
    </source>
</evidence>
<dbReference type="GO" id="GO:0003677">
    <property type="term" value="F:DNA binding"/>
    <property type="evidence" value="ECO:0007669"/>
    <property type="project" value="UniProtKB-KW"/>
</dbReference>
<comment type="caution">
    <text evidence="13">The sequence shown here is derived from an EMBL/GenBank/DDBJ whole genome shotgun (WGS) entry which is preliminary data.</text>
</comment>
<keyword evidence="5" id="KW-0476">Mercury</keyword>
<evidence type="ECO:0000256" key="8">
    <source>
        <dbReference type="ARBA" id="ARBA00023159"/>
    </source>
</evidence>
<evidence type="ECO:0000256" key="3">
    <source>
        <dbReference type="ARBA" id="ARBA00022491"/>
    </source>
</evidence>
<dbReference type="SUPFAM" id="SSF46955">
    <property type="entry name" value="Putative DNA-binding domain"/>
    <property type="match status" value="1"/>
</dbReference>
<dbReference type="PANTHER" id="PTHR30204">
    <property type="entry name" value="REDOX-CYCLING DRUG-SENSING TRANSCRIPTIONAL ACTIVATOR SOXR"/>
    <property type="match status" value="1"/>
</dbReference>
<accession>A0A6N8SC08</accession>
<reference evidence="13 14" key="1">
    <citation type="submission" date="2019-12" db="EMBL/GenBank/DDBJ databases">
        <title>Shinella kummerowiae sp. nov., a symbiotic bacterium isolated from root nodules of the herbal legume Kummerowia stipulacea.</title>
        <authorList>
            <person name="Gao J."/>
        </authorList>
    </citation>
    <scope>NUCLEOTIDE SEQUENCE [LARGE SCALE GENOMIC DNA]</scope>
    <source>
        <strain evidence="13 14">CCBAU 25048</strain>
    </source>
</reference>
<evidence type="ECO:0000256" key="4">
    <source>
        <dbReference type="ARBA" id="ARBA00022723"/>
    </source>
</evidence>
<protein>
    <recommendedName>
        <fullName evidence="1">Mercuric resistance operon regulatory protein</fullName>
    </recommendedName>
</protein>
<comment type="function">
    <text evidence="10">Mediates the mercuric-dependent induction of mercury resistance operon. In the absence of mercury MerR represses transcription by binding tightly to the mer operator region; when mercury is present the dimeric complex binds a single ion and becomes a potent transcriptional activator, while remaining bound to the mer site.</text>
</comment>
<keyword evidence="7 13" id="KW-0238">DNA-binding</keyword>
<dbReference type="InterPro" id="IPR015358">
    <property type="entry name" value="Tscrpt_reg_MerR_DNA-bd"/>
</dbReference>
<dbReference type="PANTHER" id="PTHR30204:SF69">
    <property type="entry name" value="MERR-FAMILY TRANSCRIPTIONAL REGULATOR"/>
    <property type="match status" value="1"/>
</dbReference>
<sequence length="134" mass="14976">MVRSQHPQDLTIGKLAAAANVGVETVRFYQRRGLLSTPKRLDGFRHYGEADVSRLRFIRQAQTAGFTLEEIRQLLTLDSGEDRAAVREMANKRLAELDARMNELERARASLQMLVSECAVGKTGPCPILKSFTS</sequence>
<evidence type="ECO:0000256" key="7">
    <source>
        <dbReference type="ARBA" id="ARBA00023125"/>
    </source>
</evidence>
<dbReference type="Gene3D" id="1.10.1660.10">
    <property type="match status" value="1"/>
</dbReference>
<evidence type="ECO:0000256" key="5">
    <source>
        <dbReference type="ARBA" id="ARBA00022914"/>
    </source>
</evidence>